<dbReference type="EMBL" id="JAWJWF010000045">
    <property type="protein sequence ID" value="KAK6627630.1"/>
    <property type="molecule type" value="Genomic_DNA"/>
</dbReference>
<evidence type="ECO:0000256" key="2">
    <source>
        <dbReference type="SAM" id="MobiDB-lite"/>
    </source>
</evidence>
<gene>
    <name evidence="3" type="ORF">RUM44_010109</name>
</gene>
<protein>
    <submittedName>
        <fullName evidence="3">Uncharacterized protein</fullName>
    </submittedName>
</protein>
<evidence type="ECO:0000256" key="1">
    <source>
        <dbReference type="SAM" id="Coils"/>
    </source>
</evidence>
<dbReference type="Proteomes" id="UP001359485">
    <property type="component" value="Unassembled WGS sequence"/>
</dbReference>
<accession>A0ABR1AUL0</accession>
<organism evidence="3 4">
    <name type="scientific">Polyplax serrata</name>
    <name type="common">Common mouse louse</name>
    <dbReference type="NCBI Taxonomy" id="468196"/>
    <lineage>
        <taxon>Eukaryota</taxon>
        <taxon>Metazoa</taxon>
        <taxon>Ecdysozoa</taxon>
        <taxon>Arthropoda</taxon>
        <taxon>Hexapoda</taxon>
        <taxon>Insecta</taxon>
        <taxon>Pterygota</taxon>
        <taxon>Neoptera</taxon>
        <taxon>Paraneoptera</taxon>
        <taxon>Psocodea</taxon>
        <taxon>Troctomorpha</taxon>
        <taxon>Phthiraptera</taxon>
        <taxon>Anoplura</taxon>
        <taxon>Polyplacidae</taxon>
        <taxon>Polyplax</taxon>
    </lineage>
</organism>
<proteinExistence type="predicted"/>
<evidence type="ECO:0000313" key="3">
    <source>
        <dbReference type="EMBL" id="KAK6627630.1"/>
    </source>
</evidence>
<keyword evidence="1" id="KW-0175">Coiled coil</keyword>
<feature type="coiled-coil region" evidence="1">
    <location>
        <begin position="69"/>
        <end position="103"/>
    </location>
</feature>
<feature type="region of interest" description="Disordered" evidence="2">
    <location>
        <begin position="138"/>
        <end position="158"/>
    </location>
</feature>
<evidence type="ECO:0000313" key="4">
    <source>
        <dbReference type="Proteomes" id="UP001359485"/>
    </source>
</evidence>
<name>A0ABR1AUL0_POLSC</name>
<sequence length="158" mass="18141">MFELELYQREVQRLKGGKKPSLNEQKNDHITVQWMLTAISELRAELAEVSANYNSSAEIQQRQELASGLDLLRGDVASFRRDLEELRAEQQQTVVTLGQLKQDVETSMKDSQLAATTTTAAKAQVSEETLRLVDRRAKQQRRDGWGGRRRKMRRRIGL</sequence>
<reference evidence="3 4" key="1">
    <citation type="submission" date="2023-09" db="EMBL/GenBank/DDBJ databases">
        <title>Genomes of two closely related lineages of the louse Polyplax serrata with different host specificities.</title>
        <authorList>
            <person name="Martinu J."/>
            <person name="Tarabai H."/>
            <person name="Stefka J."/>
            <person name="Hypsa V."/>
        </authorList>
    </citation>
    <scope>NUCLEOTIDE SEQUENCE [LARGE SCALE GENOMIC DNA]</scope>
    <source>
        <strain evidence="3">98ZLc_SE</strain>
    </source>
</reference>
<feature type="compositionally biased region" description="Basic residues" evidence="2">
    <location>
        <begin position="147"/>
        <end position="158"/>
    </location>
</feature>
<keyword evidence="4" id="KW-1185">Reference proteome</keyword>
<comment type="caution">
    <text evidence="3">The sequence shown here is derived from an EMBL/GenBank/DDBJ whole genome shotgun (WGS) entry which is preliminary data.</text>
</comment>